<evidence type="ECO:0000313" key="6">
    <source>
        <dbReference type="EMBL" id="CCC72192.1"/>
    </source>
</evidence>
<feature type="transmembrane region" description="Helical" evidence="2">
    <location>
        <begin position="71"/>
        <end position="90"/>
    </location>
</feature>
<dbReference type="eggNOG" id="KOG2195">
    <property type="taxonomic scope" value="Eukaryota"/>
</dbReference>
<dbReference type="CDD" id="cd02121">
    <property type="entry name" value="PA_GCPII_like"/>
    <property type="match status" value="1"/>
</dbReference>
<dbReference type="SUPFAM" id="SSF47672">
    <property type="entry name" value="Transferrin receptor-like dimerisation domain"/>
    <property type="match status" value="1"/>
</dbReference>
<evidence type="ECO:0000256" key="2">
    <source>
        <dbReference type="SAM" id="Phobius"/>
    </source>
</evidence>
<dbReference type="Pfam" id="PF04389">
    <property type="entry name" value="Peptidase_M28"/>
    <property type="match status" value="1"/>
</dbReference>
<keyword evidence="2" id="KW-1133">Transmembrane helix</keyword>
<accession>G0VL03</accession>
<dbReference type="PANTHER" id="PTHR10404:SF46">
    <property type="entry name" value="VACUOLAR PROTEIN SORTING-ASSOCIATED PROTEIN 70"/>
    <property type="match status" value="1"/>
</dbReference>
<keyword evidence="2" id="KW-0812">Transmembrane</keyword>
<evidence type="ECO:0000259" key="3">
    <source>
        <dbReference type="Pfam" id="PF02225"/>
    </source>
</evidence>
<feature type="domain" description="Peptidase M28" evidence="5">
    <location>
        <begin position="415"/>
        <end position="594"/>
    </location>
</feature>
<dbReference type="OMA" id="QGSTEWV"/>
<dbReference type="InterPro" id="IPR036757">
    <property type="entry name" value="TFR-like_dimer_dom_sf"/>
</dbReference>
<dbReference type="GO" id="GO:0004180">
    <property type="term" value="F:carboxypeptidase activity"/>
    <property type="evidence" value="ECO:0007669"/>
    <property type="project" value="TreeGrafter"/>
</dbReference>
<organism evidence="6 7">
    <name type="scientific">Naumovozyma castellii</name>
    <name type="common">Yeast</name>
    <name type="synonym">Saccharomyces castellii</name>
    <dbReference type="NCBI Taxonomy" id="27288"/>
    <lineage>
        <taxon>Eukaryota</taxon>
        <taxon>Fungi</taxon>
        <taxon>Dikarya</taxon>
        <taxon>Ascomycota</taxon>
        <taxon>Saccharomycotina</taxon>
        <taxon>Saccharomycetes</taxon>
        <taxon>Saccharomycetales</taxon>
        <taxon>Saccharomycetaceae</taxon>
        <taxon>Naumovozyma</taxon>
    </lineage>
</organism>
<dbReference type="AlphaFoldDB" id="G0VL03"/>
<dbReference type="EMBL" id="HE576761">
    <property type="protein sequence ID" value="CCC72192.1"/>
    <property type="molecule type" value="Genomic_DNA"/>
</dbReference>
<dbReference type="InParanoid" id="G0VL03"/>
<reference key="2">
    <citation type="submission" date="2011-08" db="EMBL/GenBank/DDBJ databases">
        <title>Genome sequence of Naumovozyma castellii.</title>
        <authorList>
            <person name="Gordon J.L."/>
            <person name="Armisen D."/>
            <person name="Proux-Wera E."/>
            <person name="OhEigeartaigh S.S."/>
            <person name="Byrne K.P."/>
            <person name="Wolfe K.H."/>
        </authorList>
    </citation>
    <scope>NUCLEOTIDE SEQUENCE</scope>
    <source>
        <strain>Type strain:CBS 4309</strain>
    </source>
</reference>
<dbReference type="InterPro" id="IPR007365">
    <property type="entry name" value="TFR-like_dimer_dom"/>
</dbReference>
<dbReference type="Gene3D" id="3.50.30.30">
    <property type="match status" value="1"/>
</dbReference>
<dbReference type="FunCoup" id="G0VL03">
    <property type="interactions" value="151"/>
</dbReference>
<reference evidence="6 7" key="1">
    <citation type="journal article" date="2011" name="Proc. Natl. Acad. Sci. U.S.A.">
        <title>Evolutionary erosion of yeast sex chromosomes by mating-type switching accidents.</title>
        <authorList>
            <person name="Gordon J.L."/>
            <person name="Armisen D."/>
            <person name="Proux-Wera E."/>
            <person name="Oheigeartaigh S.S."/>
            <person name="Byrne K.P."/>
            <person name="Wolfe K.H."/>
        </authorList>
    </citation>
    <scope>NUCLEOTIDE SEQUENCE [LARGE SCALE GENOMIC DNA]</scope>
    <source>
        <strain evidence="7">ATCC 76901 / BCRC 22586 / CBS 4309 / NBRC 1992 / NRRL Y-12630</strain>
    </source>
</reference>
<name>G0VL03_NAUCA</name>
<dbReference type="CDD" id="cd03874">
    <property type="entry name" value="M28_PMSA_TfR_like"/>
    <property type="match status" value="1"/>
</dbReference>
<keyword evidence="2" id="KW-0472">Membrane</keyword>
<dbReference type="GeneID" id="96905888"/>
<dbReference type="Gene3D" id="3.40.630.10">
    <property type="entry name" value="Zn peptidases"/>
    <property type="match status" value="1"/>
</dbReference>
<evidence type="ECO:0000259" key="4">
    <source>
        <dbReference type="Pfam" id="PF04253"/>
    </source>
</evidence>
<dbReference type="KEGG" id="ncs:NCAS_0J02130"/>
<evidence type="ECO:0000259" key="5">
    <source>
        <dbReference type="Pfam" id="PF04389"/>
    </source>
</evidence>
<dbReference type="Gene3D" id="1.20.930.40">
    <property type="entry name" value="Transferrin receptor-like, dimerisation domain"/>
    <property type="match status" value="1"/>
</dbReference>
<feature type="domain" description="PA" evidence="3">
    <location>
        <begin position="234"/>
        <end position="292"/>
    </location>
</feature>
<dbReference type="SUPFAM" id="SSF53187">
    <property type="entry name" value="Zn-dependent exopeptidases"/>
    <property type="match status" value="1"/>
</dbReference>
<dbReference type="InterPro" id="IPR046450">
    <property type="entry name" value="PA_dom_sf"/>
</dbReference>
<evidence type="ECO:0000313" key="7">
    <source>
        <dbReference type="Proteomes" id="UP000001640"/>
    </source>
</evidence>
<dbReference type="InterPro" id="IPR039373">
    <property type="entry name" value="Peptidase_M28B"/>
</dbReference>
<evidence type="ECO:0000256" key="1">
    <source>
        <dbReference type="ARBA" id="ARBA00005634"/>
    </source>
</evidence>
<protein>
    <submittedName>
        <fullName evidence="6">Uncharacterized protein</fullName>
    </submittedName>
</protein>
<dbReference type="Pfam" id="PF04253">
    <property type="entry name" value="TFR_dimer"/>
    <property type="match status" value="1"/>
</dbReference>
<keyword evidence="7" id="KW-1185">Reference proteome</keyword>
<dbReference type="STRING" id="1064592.G0VL03"/>
<dbReference type="Proteomes" id="UP000001640">
    <property type="component" value="Chromosome 10"/>
</dbReference>
<dbReference type="PANTHER" id="PTHR10404">
    <property type="entry name" value="N-ACETYLATED-ALPHA-LINKED ACIDIC DIPEPTIDASE"/>
    <property type="match status" value="1"/>
</dbReference>
<sequence>MSQNSNYGSNSIDEDLETLPPFLGLDNLDNDGSDLFDNDTEQIRTRHRSNTISSIVSVYELVKEHLDKKRFAYLVLASLFLYLGFVMAFAPRTSLSRDFRRAHSSKLTTAEVYRIYLSSLQVENHAETHLKNLSENGRDDNRDGLNLQYLEDQFHDLGFHPKLTKYYPWISRPLDVDVQLLRDGKSIFKATMEEDDVEYEDSSNSFTRGFHAYSCNGDVTAQYIFSNYGSLEDYKQLIENNINIEGKIHIIRHGKLLPGIKVKNAELYGASGVILYTDPYDDGEVTTANGYKSFPDGPARNPRSIERSSVEYFSESPGDPTTPGYASRYFDIERMSPAGRLPRIPSVPLSSNEVTFILKHLKKNGHRFDSKGSIEGFHYYSGPSEKGLEIRLFNKQDYAVKEVTDLEVRIPGIFTDGEIIVGSHRDTWGVGGSSGSYSGTAVLLEIARGLSELKKLGWKPLRSIKLISWDNELFAKTGSVEYAEQHTAILKRNTLAYINLDSAISGSEFSCKANPLLHDIIYKAAKFTNFKGEENWTLFDEWKKSTNATIDYVNGDAEFFAFQYNLGVASVEFSFKNNGTGDAIYHKHSSYDNLSWLKSYVDSDFQLHNTLAMFTGLTTLMIGETELLPYQTHPYLKEISERYEFWNKKLLTVFSHDRELANLASSVSNLIKLATWKDSLAFDKENYLLHLECTHDLPLWSFFKKFKLYVRLLRSNNKLKQLDRLFITNRGLKGREWFKHSIVAPDKFIGSKTCLLPGLHESLLDTDRDAVVQWLKILQSQFSNIRYLLQ</sequence>
<dbReference type="RefSeq" id="XP_003678529.1">
    <property type="nucleotide sequence ID" value="XM_003678481.1"/>
</dbReference>
<dbReference type="InterPro" id="IPR007484">
    <property type="entry name" value="Peptidase_M28"/>
</dbReference>
<dbReference type="InterPro" id="IPR003137">
    <property type="entry name" value="PA_domain"/>
</dbReference>
<feature type="domain" description="Transferrin receptor-like dimerisation" evidence="4">
    <location>
        <begin position="702"/>
        <end position="783"/>
    </location>
</feature>
<dbReference type="HOGENOM" id="CLU_005688_2_0_1"/>
<dbReference type="SUPFAM" id="SSF52025">
    <property type="entry name" value="PA domain"/>
    <property type="match status" value="1"/>
</dbReference>
<dbReference type="FunFam" id="3.40.630.10:FF:000101">
    <property type="entry name" value="N-acetylated alpha-linked acidic dipeptidase like 1"/>
    <property type="match status" value="1"/>
</dbReference>
<comment type="similarity">
    <text evidence="1">Belongs to the peptidase M28 family. M28B subfamily.</text>
</comment>
<dbReference type="Pfam" id="PF02225">
    <property type="entry name" value="PA"/>
    <property type="match status" value="1"/>
</dbReference>
<gene>
    <name evidence="6" type="primary">NCAS0J02130</name>
    <name evidence="6" type="ordered locus">NCAS_0J02130</name>
</gene>
<dbReference type="OrthoDB" id="5841748at2759"/>
<proteinExistence type="inferred from homology"/>